<proteinExistence type="predicted"/>
<feature type="domain" description="Carrier" evidence="1">
    <location>
        <begin position="1"/>
        <end position="74"/>
    </location>
</feature>
<name>A0ABS1FPU2_9FLAO</name>
<evidence type="ECO:0000313" key="3">
    <source>
        <dbReference type="Proteomes" id="UP000628669"/>
    </source>
</evidence>
<comment type="caution">
    <text evidence="2">The sequence shown here is derived from an EMBL/GenBank/DDBJ whole genome shotgun (WGS) entry which is preliminary data.</text>
</comment>
<dbReference type="RefSeq" id="WP_200241945.1">
    <property type="nucleotide sequence ID" value="NZ_JAENHK010000001.1"/>
</dbReference>
<accession>A0ABS1FPU2</accession>
<dbReference type="PROSITE" id="PS50075">
    <property type="entry name" value="CARRIER"/>
    <property type="match status" value="1"/>
</dbReference>
<dbReference type="Gene3D" id="1.10.1200.10">
    <property type="entry name" value="ACP-like"/>
    <property type="match status" value="1"/>
</dbReference>
<reference evidence="3" key="1">
    <citation type="submission" date="2021-01" db="EMBL/GenBank/DDBJ databases">
        <title>Genome public.</title>
        <authorList>
            <person name="Liu C."/>
            <person name="Sun Q."/>
        </authorList>
    </citation>
    <scope>NUCLEOTIDE SEQUENCE [LARGE SCALE GENOMIC DNA]</scope>
    <source>
        <strain evidence="3">YIM B02567</strain>
    </source>
</reference>
<protein>
    <submittedName>
        <fullName evidence="2">Acyl carrier protein</fullName>
    </submittedName>
</protein>
<dbReference type="InterPro" id="IPR009081">
    <property type="entry name" value="PP-bd_ACP"/>
</dbReference>
<dbReference type="InterPro" id="IPR036736">
    <property type="entry name" value="ACP-like_sf"/>
</dbReference>
<dbReference type="Pfam" id="PF00550">
    <property type="entry name" value="PP-binding"/>
    <property type="match status" value="1"/>
</dbReference>
<sequence>MKVEHFCELLKQELNEKATITPDTNFKELESYGSLSAVLVMQLVENQFGVSLNPRSFRNINTIGDLTEAIGKEKFD</sequence>
<dbReference type="Proteomes" id="UP000628669">
    <property type="component" value="Unassembled WGS sequence"/>
</dbReference>
<gene>
    <name evidence="2" type="ORF">JHL15_01545</name>
</gene>
<evidence type="ECO:0000259" key="1">
    <source>
        <dbReference type="PROSITE" id="PS50075"/>
    </source>
</evidence>
<dbReference type="SUPFAM" id="SSF47336">
    <property type="entry name" value="ACP-like"/>
    <property type="match status" value="1"/>
</dbReference>
<dbReference type="EMBL" id="JAENHK010000001">
    <property type="protein sequence ID" value="MBK1894433.1"/>
    <property type="molecule type" value="Genomic_DNA"/>
</dbReference>
<organism evidence="2 3">
    <name type="scientific">Chryseobacterium paridis</name>
    <dbReference type="NCBI Taxonomy" id="2800328"/>
    <lineage>
        <taxon>Bacteria</taxon>
        <taxon>Pseudomonadati</taxon>
        <taxon>Bacteroidota</taxon>
        <taxon>Flavobacteriia</taxon>
        <taxon>Flavobacteriales</taxon>
        <taxon>Weeksellaceae</taxon>
        <taxon>Chryseobacterium group</taxon>
        <taxon>Chryseobacterium</taxon>
    </lineage>
</organism>
<evidence type="ECO:0000313" key="2">
    <source>
        <dbReference type="EMBL" id="MBK1894433.1"/>
    </source>
</evidence>
<keyword evidence="3" id="KW-1185">Reference proteome</keyword>